<feature type="domain" description="ARID" evidence="5">
    <location>
        <begin position="19"/>
        <end position="111"/>
    </location>
</feature>
<accession>H3D7G1</accession>
<evidence type="ECO:0000313" key="6">
    <source>
        <dbReference type="Ensembl" id="ENSTNIP00000016452.1"/>
    </source>
</evidence>
<dbReference type="CDD" id="cd16869">
    <property type="entry name" value="ARID_ARID5"/>
    <property type="match status" value="1"/>
</dbReference>
<dbReference type="PROSITE" id="PS51011">
    <property type="entry name" value="ARID"/>
    <property type="match status" value="1"/>
</dbReference>
<dbReference type="PANTHER" id="PTHR13964">
    <property type="entry name" value="RBP-RELATED"/>
    <property type="match status" value="1"/>
</dbReference>
<evidence type="ECO:0000256" key="2">
    <source>
        <dbReference type="ARBA" id="ARBA00023163"/>
    </source>
</evidence>
<dbReference type="SMART" id="SM01014">
    <property type="entry name" value="ARID"/>
    <property type="match status" value="1"/>
</dbReference>
<name>H3D7G1_TETNG</name>
<organism evidence="6 7">
    <name type="scientific">Tetraodon nigroviridis</name>
    <name type="common">Spotted green pufferfish</name>
    <name type="synonym">Chelonodon nigroviridis</name>
    <dbReference type="NCBI Taxonomy" id="99883"/>
    <lineage>
        <taxon>Eukaryota</taxon>
        <taxon>Metazoa</taxon>
        <taxon>Chordata</taxon>
        <taxon>Craniata</taxon>
        <taxon>Vertebrata</taxon>
        <taxon>Euteleostomi</taxon>
        <taxon>Actinopterygii</taxon>
        <taxon>Neopterygii</taxon>
        <taxon>Teleostei</taxon>
        <taxon>Neoteleostei</taxon>
        <taxon>Acanthomorphata</taxon>
        <taxon>Eupercaria</taxon>
        <taxon>Tetraodontiformes</taxon>
        <taxon>Tetradontoidea</taxon>
        <taxon>Tetraodontidae</taxon>
        <taxon>Tetraodon</taxon>
    </lineage>
</organism>
<evidence type="ECO:0000256" key="3">
    <source>
        <dbReference type="ARBA" id="ARBA00023242"/>
    </source>
</evidence>
<dbReference type="Proteomes" id="UP000007303">
    <property type="component" value="Unassembled WGS sequence"/>
</dbReference>
<dbReference type="PANTHER" id="PTHR13964:SF44">
    <property type="entry name" value="ARID DOMAIN-CONTAINING PROTEIN"/>
    <property type="match status" value="1"/>
</dbReference>
<dbReference type="Ensembl" id="ENSTNIT00000016665.1">
    <property type="protein sequence ID" value="ENSTNIP00000016452.1"/>
    <property type="gene ID" value="ENSTNIG00000013457.1"/>
</dbReference>
<dbReference type="FunCoup" id="H3D7G1">
    <property type="interactions" value="4"/>
</dbReference>
<feature type="compositionally biased region" description="Polar residues" evidence="4">
    <location>
        <begin position="251"/>
        <end position="261"/>
    </location>
</feature>
<feature type="region of interest" description="Disordered" evidence="4">
    <location>
        <begin position="119"/>
        <end position="139"/>
    </location>
</feature>
<dbReference type="OMA" id="LAYECHV"/>
<reference evidence="6" key="2">
    <citation type="submission" date="2025-08" db="UniProtKB">
        <authorList>
            <consortium name="Ensembl"/>
        </authorList>
    </citation>
    <scope>IDENTIFICATION</scope>
</reference>
<dbReference type="GO" id="GO:0005634">
    <property type="term" value="C:nucleus"/>
    <property type="evidence" value="ECO:0007669"/>
    <property type="project" value="TreeGrafter"/>
</dbReference>
<dbReference type="GO" id="GO:0006357">
    <property type="term" value="P:regulation of transcription by RNA polymerase II"/>
    <property type="evidence" value="ECO:0007669"/>
    <property type="project" value="TreeGrafter"/>
</dbReference>
<evidence type="ECO:0000313" key="7">
    <source>
        <dbReference type="Proteomes" id="UP000007303"/>
    </source>
</evidence>
<keyword evidence="7" id="KW-1185">Reference proteome</keyword>
<dbReference type="HOGENOM" id="CLU_594414_0_0_1"/>
<feature type="region of interest" description="Disordered" evidence="4">
    <location>
        <begin position="348"/>
        <end position="378"/>
    </location>
</feature>
<dbReference type="STRING" id="99883.ENSTNIP00000016452"/>
<dbReference type="SUPFAM" id="SSF46774">
    <property type="entry name" value="ARID-like"/>
    <property type="match status" value="1"/>
</dbReference>
<dbReference type="InterPro" id="IPR001606">
    <property type="entry name" value="ARID_dom"/>
</dbReference>
<reference evidence="7" key="1">
    <citation type="journal article" date="2004" name="Nature">
        <title>Genome duplication in the teleost fish Tetraodon nigroviridis reveals the early vertebrate proto-karyotype.</title>
        <authorList>
            <person name="Jaillon O."/>
            <person name="Aury J.-M."/>
            <person name="Brunet F."/>
            <person name="Petit J.-L."/>
            <person name="Stange-Thomann N."/>
            <person name="Mauceli E."/>
            <person name="Bouneau L."/>
            <person name="Fischer C."/>
            <person name="Ozouf-Costaz C."/>
            <person name="Bernot A."/>
            <person name="Nicaud S."/>
            <person name="Jaffe D."/>
            <person name="Fisher S."/>
            <person name="Lutfalla G."/>
            <person name="Dossat C."/>
            <person name="Segurens B."/>
            <person name="Dasilva C."/>
            <person name="Salanoubat M."/>
            <person name="Levy M."/>
            <person name="Boudet N."/>
            <person name="Castellano S."/>
            <person name="Anthouard V."/>
            <person name="Jubin C."/>
            <person name="Castelli V."/>
            <person name="Katinka M."/>
            <person name="Vacherie B."/>
            <person name="Biemont C."/>
            <person name="Skalli Z."/>
            <person name="Cattolico L."/>
            <person name="Poulain J."/>
            <person name="De Berardinis V."/>
            <person name="Cruaud C."/>
            <person name="Duprat S."/>
            <person name="Brottier P."/>
            <person name="Coutanceau J.-P."/>
            <person name="Gouzy J."/>
            <person name="Parra G."/>
            <person name="Lardier G."/>
            <person name="Chapple C."/>
            <person name="McKernan K.J."/>
            <person name="McEwan P."/>
            <person name="Bosak S."/>
            <person name="Kellis M."/>
            <person name="Volff J.-N."/>
            <person name="Guigo R."/>
            <person name="Zody M.C."/>
            <person name="Mesirov J."/>
            <person name="Lindblad-Toh K."/>
            <person name="Birren B."/>
            <person name="Nusbaum C."/>
            <person name="Kahn D."/>
            <person name="Robinson-Rechavi M."/>
            <person name="Laudet V."/>
            <person name="Schachter V."/>
            <person name="Quetier F."/>
            <person name="Saurin W."/>
            <person name="Scarpelli C."/>
            <person name="Wincker P."/>
            <person name="Lander E.S."/>
            <person name="Weissenbach J."/>
            <person name="Roest Crollius H."/>
        </authorList>
    </citation>
    <scope>NUCLEOTIDE SEQUENCE [LARGE SCALE GENOMIC DNA]</scope>
</reference>
<feature type="region of interest" description="Disordered" evidence="4">
    <location>
        <begin position="406"/>
        <end position="460"/>
    </location>
</feature>
<evidence type="ECO:0000256" key="1">
    <source>
        <dbReference type="ARBA" id="ARBA00023015"/>
    </source>
</evidence>
<dbReference type="InParanoid" id="H3D7G1"/>
<keyword evidence="2" id="KW-0804">Transcription</keyword>
<keyword evidence="3" id="KW-0539">Nucleus</keyword>
<feature type="compositionally biased region" description="Basic and acidic residues" evidence="4">
    <location>
        <begin position="406"/>
        <end position="422"/>
    </location>
</feature>
<dbReference type="GeneTree" id="ENSGT00940000163584"/>
<keyword evidence="1" id="KW-0805">Transcription regulation</keyword>
<feature type="region of interest" description="Disordered" evidence="4">
    <location>
        <begin position="178"/>
        <end position="212"/>
    </location>
</feature>
<feature type="region of interest" description="Disordered" evidence="4">
    <location>
        <begin position="233"/>
        <end position="305"/>
    </location>
</feature>
<reference evidence="6" key="3">
    <citation type="submission" date="2025-09" db="UniProtKB">
        <authorList>
            <consortium name="Ensembl"/>
        </authorList>
    </citation>
    <scope>IDENTIFICATION</scope>
</reference>
<dbReference type="GO" id="GO:0000976">
    <property type="term" value="F:transcription cis-regulatory region binding"/>
    <property type="evidence" value="ECO:0007669"/>
    <property type="project" value="TreeGrafter"/>
</dbReference>
<dbReference type="SMART" id="SM00501">
    <property type="entry name" value="BRIGHT"/>
    <property type="match status" value="1"/>
</dbReference>
<protein>
    <recommendedName>
        <fullName evidence="5">ARID domain-containing protein</fullName>
    </recommendedName>
</protein>
<proteinExistence type="predicted"/>
<dbReference type="AlphaFoldDB" id="H3D7G1"/>
<dbReference type="Gene3D" id="1.10.150.60">
    <property type="entry name" value="ARID DNA-binding domain"/>
    <property type="match status" value="1"/>
</dbReference>
<feature type="compositionally biased region" description="Basic and acidic residues" evidence="4">
    <location>
        <begin position="451"/>
        <end position="460"/>
    </location>
</feature>
<dbReference type="Pfam" id="PF01388">
    <property type="entry name" value="ARID"/>
    <property type="match status" value="1"/>
</dbReference>
<dbReference type="InterPro" id="IPR036431">
    <property type="entry name" value="ARID_dom_sf"/>
</dbReference>
<evidence type="ECO:0000256" key="4">
    <source>
        <dbReference type="SAM" id="MobiDB-lite"/>
    </source>
</evidence>
<dbReference type="InterPro" id="IPR051232">
    <property type="entry name" value="ARID/SWI1_ChromRemod"/>
</dbReference>
<feature type="compositionally biased region" description="Pro residues" evidence="4">
    <location>
        <begin position="181"/>
        <end position="203"/>
    </location>
</feature>
<sequence>MVCGAFRNWTISEPVAQTSEAEKQFLKDLYSYMKKRGSPIERIPNLGFKQIDLFLMFTTVRDMGGYQQVTAQQLWKQVYNALGGNPRSTSAATCTRRHYERLLLPFEYQLKGLSLSTLPQHQHKPCHPSDYGSYGNEGPLPAKRKMVSLPLHQNLQPVHRDQYGSAFLTPIHYPSYHRSPLLPPQLPTPPHPHPQPQPQPQPAFEPSVQTAPAQEPLDHLRYLAECYKNSSGLTEPLNLSVKGPRREPDSKPTSSFSTPLPSKNPKFLNKPSPLYTIQCSQATKSERRETRSDEAGSEGPSHPFTTKVREAYADDAASSSTAYTAAAWGQTDIGADLMVPKLSSPKTDCIPQVKENASRSPDVSELAQSPVLPGLPRQNQEGEMEIEVPLSLLCNWLKACKPQVAEREANPEDLTRQRRCSEAEDQPTQLDGSPEFPKHGSGQRGSEAEAEERARRPPRL</sequence>
<evidence type="ECO:0000259" key="5">
    <source>
        <dbReference type="PROSITE" id="PS51011"/>
    </source>
</evidence>
<feature type="compositionally biased region" description="Basic and acidic residues" evidence="4">
    <location>
        <begin position="284"/>
        <end position="294"/>
    </location>
</feature>